<comment type="caution">
    <text evidence="1">The sequence shown here is derived from an EMBL/GenBank/DDBJ whole genome shotgun (WGS) entry which is preliminary data.</text>
</comment>
<accession>A0ACC2J351</accession>
<gene>
    <name evidence="1" type="ORF">ONZ43_g1759</name>
</gene>
<organism evidence="1 2">
    <name type="scientific">Nemania bipapillata</name>
    <dbReference type="NCBI Taxonomy" id="110536"/>
    <lineage>
        <taxon>Eukaryota</taxon>
        <taxon>Fungi</taxon>
        <taxon>Dikarya</taxon>
        <taxon>Ascomycota</taxon>
        <taxon>Pezizomycotina</taxon>
        <taxon>Sordariomycetes</taxon>
        <taxon>Xylariomycetidae</taxon>
        <taxon>Xylariales</taxon>
        <taxon>Xylariaceae</taxon>
        <taxon>Nemania</taxon>
    </lineage>
</organism>
<name>A0ACC2J351_9PEZI</name>
<evidence type="ECO:0000313" key="2">
    <source>
        <dbReference type="Proteomes" id="UP001153334"/>
    </source>
</evidence>
<reference evidence="1" key="1">
    <citation type="submission" date="2022-11" db="EMBL/GenBank/DDBJ databases">
        <title>Genome Sequence of Nemania bipapillata.</title>
        <authorList>
            <person name="Buettner E."/>
        </authorList>
    </citation>
    <scope>NUCLEOTIDE SEQUENCE</scope>
    <source>
        <strain evidence="1">CP14</strain>
    </source>
</reference>
<keyword evidence="2" id="KW-1185">Reference proteome</keyword>
<proteinExistence type="predicted"/>
<protein>
    <submittedName>
        <fullName evidence="1">Uncharacterized protein</fullName>
    </submittedName>
</protein>
<evidence type="ECO:0000313" key="1">
    <source>
        <dbReference type="EMBL" id="KAJ8121910.1"/>
    </source>
</evidence>
<dbReference type="Proteomes" id="UP001153334">
    <property type="component" value="Unassembled WGS sequence"/>
</dbReference>
<dbReference type="EMBL" id="JAPESX010000322">
    <property type="protein sequence ID" value="KAJ8121910.1"/>
    <property type="molecule type" value="Genomic_DNA"/>
</dbReference>
<sequence length="611" mass="67220">MHRHHVYPFSTIFLVAANLLLPVAILIFATGFFPYKPFLPGLARYDELEFYGLPPAAPFDKLVFMVVDALRSDFVYLEGSGFEFTRSLINDGVAIPFTAHATSPTITMPRIKAMTTGTTPSFLDAILSFDEADTSSTLASQDTWLAQMRAKNTGKLVMYGDDTWLKLFPATFDRADGTTSFFVSDFTEVDNNVTRHIADELRNDDWNTMVLHYLGLDHIGHKTGPRGPNMIPKQHEMDAIVRQIYEAMDSHEHLRSTLLVLCGDHGMNDAGNHGASSPGETSAALVFVSPRLTAISGGIKAPATFAEDFQYYSTVEQSDLAPTLAALLGFPVPKNSLGSFVVDFLPLWPDSRDKLQILIRNARQILAIVTATLGSSSPHNNLSEQNCLHPGSPAKELWLSKAQRLMSGMASNYDMDKLIYGGITAAVSLSTAGAAIFVSTKLTIRNFGPFSVITVLYGIMMFASSYVEEEQHFWYWSTTAWLFYLVVKRAQKSIRGFYVMVLLTIGMMRLMRGWNQTGQKFAGSVVAGVATSAVAFKLTFTKNDAPELVIGFARVFANVFDGPSLVTQARAVFLGIGLAAIYPLYVLLFRPTGSSKLQGKHPRDARTSILC</sequence>